<keyword evidence="4" id="KW-0812">Transmembrane</keyword>
<evidence type="ECO:0000313" key="8">
    <source>
        <dbReference type="Proteomes" id="UP001053296"/>
    </source>
</evidence>
<keyword evidence="8" id="KW-1185">Reference proteome</keyword>
<dbReference type="PANTHER" id="PTHR43531:SF11">
    <property type="entry name" value="METHYL-ACCEPTING CHEMOTAXIS PROTEIN 3"/>
    <property type="match status" value="1"/>
</dbReference>
<evidence type="ECO:0000256" key="3">
    <source>
        <dbReference type="PROSITE-ProRule" id="PRU00284"/>
    </source>
</evidence>
<dbReference type="InterPro" id="IPR004089">
    <property type="entry name" value="MCPsignal_dom"/>
</dbReference>
<dbReference type="PROSITE" id="PS50111">
    <property type="entry name" value="CHEMOTAXIS_TRANSDUC_2"/>
    <property type="match status" value="1"/>
</dbReference>
<evidence type="ECO:0000256" key="2">
    <source>
        <dbReference type="ARBA" id="ARBA00029447"/>
    </source>
</evidence>
<dbReference type="InterPro" id="IPR051310">
    <property type="entry name" value="MCP_chemotaxis"/>
</dbReference>
<dbReference type="CDD" id="cd06225">
    <property type="entry name" value="HAMP"/>
    <property type="match status" value="1"/>
</dbReference>
<evidence type="ECO:0000256" key="4">
    <source>
        <dbReference type="SAM" id="Phobius"/>
    </source>
</evidence>
<feature type="domain" description="HAMP" evidence="6">
    <location>
        <begin position="345"/>
        <end position="397"/>
    </location>
</feature>
<keyword evidence="3" id="KW-0807">Transducer</keyword>
<keyword evidence="1" id="KW-0145">Chemotaxis</keyword>
<dbReference type="EMBL" id="AP024485">
    <property type="protein sequence ID" value="BCS89138.1"/>
    <property type="molecule type" value="Genomic_DNA"/>
</dbReference>
<dbReference type="SMART" id="SM00283">
    <property type="entry name" value="MA"/>
    <property type="match status" value="1"/>
</dbReference>
<dbReference type="Gene3D" id="1.10.287.950">
    <property type="entry name" value="Methyl-accepting chemotaxis protein"/>
    <property type="match status" value="1"/>
</dbReference>
<dbReference type="RefSeq" id="WP_229591126.1">
    <property type="nucleotide sequence ID" value="NZ_AP024485.1"/>
</dbReference>
<feature type="transmembrane region" description="Helical" evidence="4">
    <location>
        <begin position="7"/>
        <end position="32"/>
    </location>
</feature>
<feature type="domain" description="Methyl-accepting transducer" evidence="5">
    <location>
        <begin position="402"/>
        <end position="617"/>
    </location>
</feature>
<dbReference type="Pfam" id="PF00015">
    <property type="entry name" value="MCPsignal"/>
    <property type="match status" value="1"/>
</dbReference>
<name>A0ABM7P8B3_9BACT</name>
<organism evidence="7 8">
    <name type="scientific">Pseudodesulfovibrio sediminis</name>
    <dbReference type="NCBI Taxonomy" id="2810563"/>
    <lineage>
        <taxon>Bacteria</taxon>
        <taxon>Pseudomonadati</taxon>
        <taxon>Thermodesulfobacteriota</taxon>
        <taxon>Desulfovibrionia</taxon>
        <taxon>Desulfovibrionales</taxon>
        <taxon>Desulfovibrionaceae</taxon>
    </lineage>
</organism>
<evidence type="ECO:0000256" key="1">
    <source>
        <dbReference type="ARBA" id="ARBA00022500"/>
    </source>
</evidence>
<evidence type="ECO:0000259" key="5">
    <source>
        <dbReference type="PROSITE" id="PS50111"/>
    </source>
</evidence>
<keyword evidence="4" id="KW-1133">Transmembrane helix</keyword>
<dbReference type="SMART" id="SM00304">
    <property type="entry name" value="HAMP"/>
    <property type="match status" value="1"/>
</dbReference>
<protein>
    <recommendedName>
        <fullName evidence="9">Methyl-accepting chemotaxis protein</fullName>
    </recommendedName>
</protein>
<dbReference type="Proteomes" id="UP001053296">
    <property type="component" value="Chromosome"/>
</dbReference>
<evidence type="ECO:0000313" key="7">
    <source>
        <dbReference type="EMBL" id="BCS89138.1"/>
    </source>
</evidence>
<gene>
    <name evidence="7" type="ORF">PSDVSF_23800</name>
</gene>
<reference evidence="7" key="1">
    <citation type="journal article" date="2022" name="Arch. Microbiol.">
        <title>Pseudodesulfovibrio sediminis sp. nov., a mesophilic and neutrophilic sulfate-reducing bacterium isolated from sediment of a brackish lake.</title>
        <authorList>
            <person name="Takahashi A."/>
            <person name="Kojima H."/>
            <person name="Watanabe M."/>
            <person name="Fukui M."/>
        </authorList>
    </citation>
    <scope>NUCLEOTIDE SEQUENCE</scope>
    <source>
        <strain evidence="7">SF6</strain>
    </source>
</reference>
<feature type="transmembrane region" description="Helical" evidence="4">
    <location>
        <begin position="322"/>
        <end position="344"/>
    </location>
</feature>
<dbReference type="InterPro" id="IPR003660">
    <property type="entry name" value="HAMP_dom"/>
</dbReference>
<dbReference type="Pfam" id="PF00672">
    <property type="entry name" value="HAMP"/>
    <property type="match status" value="1"/>
</dbReference>
<evidence type="ECO:0000259" key="6">
    <source>
        <dbReference type="PROSITE" id="PS50885"/>
    </source>
</evidence>
<dbReference type="PANTHER" id="PTHR43531">
    <property type="entry name" value="PROTEIN ICFG"/>
    <property type="match status" value="1"/>
</dbReference>
<sequence>MGIKLKLLLLVGLPVAAMVIIFGVGLTSFYVIDSDMTEVNALHLDRATMIDADRDAYQAQVGVMEVFEAHSREELKTAKETSDENLKQAWDRIVGPSSNFSEDMMGTLEEFKKGYLKWKESNTSVISLSNETLGANILRGQAEAAALASFDSMRDIINNLGEIIDKRLQDPNLGQAERMRMERALSKVLNADRDAYQAYVAQLLITNATDVEVVNSLAESFTENVGQTKDRVIGGAELVGYAAEGLSKDFSIQFSAWEEQSKKVVDLTRANFDKNLERVSQLEKSKSAFGAMRDKIDKLGVMEMARVEANLVRLDEVISTTIWIYILVTVAFVIISILITLVVASRIANAMKESADVATALSEGDFSVRLNIDRNDEIGQLGTAISAMIAKLSEVVYKVQEASGNVASSSEELASSSESLSQGATEQASAVEEVSSAMEEISASISQNTDGSSRTEGIARKTAGESKEGGEAVRQTVNSMSQIAEKISIIEEIARQTNLLALNAAIEAARAGEHGKGFAVVAAEVRKLAEKSGLAANEISELSSESVDVATKAGKLLDSIVPNIEQTAELVQEITAASNEQNSGAVEINRALQQLDSVVQANAGSSEEIASTAEQMSAQAVELEKAMSFFRLGNSSASASQMIVKEAPRAIEGTSQGSGIPIEMDDSFERF</sequence>
<comment type="similarity">
    <text evidence="2">Belongs to the methyl-accepting chemotaxis (MCP) protein family.</text>
</comment>
<proteinExistence type="inferred from homology"/>
<accession>A0ABM7P8B3</accession>
<dbReference type="PROSITE" id="PS50885">
    <property type="entry name" value="HAMP"/>
    <property type="match status" value="1"/>
</dbReference>
<evidence type="ECO:0008006" key="9">
    <source>
        <dbReference type="Google" id="ProtNLM"/>
    </source>
</evidence>
<keyword evidence="4" id="KW-0472">Membrane</keyword>
<dbReference type="SUPFAM" id="SSF58104">
    <property type="entry name" value="Methyl-accepting chemotaxis protein (MCP) signaling domain"/>
    <property type="match status" value="1"/>
</dbReference>